<proteinExistence type="predicted"/>
<organism evidence="1 2">
    <name type="scientific">Bosea lathyri</name>
    <dbReference type="NCBI Taxonomy" id="1036778"/>
    <lineage>
        <taxon>Bacteria</taxon>
        <taxon>Pseudomonadati</taxon>
        <taxon>Pseudomonadota</taxon>
        <taxon>Alphaproteobacteria</taxon>
        <taxon>Hyphomicrobiales</taxon>
        <taxon>Boseaceae</taxon>
        <taxon>Bosea</taxon>
    </lineage>
</organism>
<accession>A0A1H6CAW9</accession>
<dbReference type="AlphaFoldDB" id="A0A1H6CAW9"/>
<sequence>MRQAMRWYGSQIILANETDYGIHFSIFTSNLQAALSTADELEAAIV</sequence>
<protein>
    <submittedName>
        <fullName evidence="1">Uncharacterized protein</fullName>
    </submittedName>
</protein>
<gene>
    <name evidence="1" type="ORF">SAMN04488115_109208</name>
</gene>
<dbReference type="OrthoDB" id="568653at356"/>
<dbReference type="RefSeq" id="WP_160115865.1">
    <property type="nucleotide sequence ID" value="NZ_FNUY01000009.1"/>
</dbReference>
<name>A0A1H6CAW9_9HYPH</name>
<reference evidence="1 2" key="1">
    <citation type="submission" date="2016-10" db="EMBL/GenBank/DDBJ databases">
        <authorList>
            <person name="de Groot N.N."/>
        </authorList>
    </citation>
    <scope>NUCLEOTIDE SEQUENCE [LARGE SCALE GENOMIC DNA]</scope>
    <source>
        <strain evidence="1 2">DSM 26656</strain>
    </source>
</reference>
<evidence type="ECO:0000313" key="2">
    <source>
        <dbReference type="Proteomes" id="UP000236743"/>
    </source>
</evidence>
<evidence type="ECO:0000313" key="1">
    <source>
        <dbReference type="EMBL" id="SEG70111.1"/>
    </source>
</evidence>
<dbReference type="EMBL" id="FNUY01000009">
    <property type="protein sequence ID" value="SEG70111.1"/>
    <property type="molecule type" value="Genomic_DNA"/>
</dbReference>
<keyword evidence="2" id="KW-1185">Reference proteome</keyword>
<dbReference type="Proteomes" id="UP000236743">
    <property type="component" value="Unassembled WGS sequence"/>
</dbReference>